<dbReference type="WBParaSite" id="jg7953">
    <property type="protein sequence ID" value="jg7953"/>
    <property type="gene ID" value="jg7953"/>
</dbReference>
<accession>A0A915EP14</accession>
<keyword evidence="1" id="KW-1185">Reference proteome</keyword>
<dbReference type="Proteomes" id="UP000887574">
    <property type="component" value="Unplaced"/>
</dbReference>
<organism evidence="1 2">
    <name type="scientific">Ditylenchus dipsaci</name>
    <dbReference type="NCBI Taxonomy" id="166011"/>
    <lineage>
        <taxon>Eukaryota</taxon>
        <taxon>Metazoa</taxon>
        <taxon>Ecdysozoa</taxon>
        <taxon>Nematoda</taxon>
        <taxon>Chromadorea</taxon>
        <taxon>Rhabditida</taxon>
        <taxon>Tylenchina</taxon>
        <taxon>Tylenchomorpha</taxon>
        <taxon>Sphaerularioidea</taxon>
        <taxon>Anguinidae</taxon>
        <taxon>Anguininae</taxon>
        <taxon>Ditylenchus</taxon>
    </lineage>
</organism>
<name>A0A915EP14_9BILA</name>
<evidence type="ECO:0000313" key="1">
    <source>
        <dbReference type="Proteomes" id="UP000887574"/>
    </source>
</evidence>
<sequence length="76" mass="8704">MSQSKNISYHATNFRDSEVVSVLDFALDSRDLSVEDRFQFSIRKLEDLEELGSDVAMLQEHMVEHLAMGSPWSTLL</sequence>
<reference evidence="2" key="1">
    <citation type="submission" date="2022-11" db="UniProtKB">
        <authorList>
            <consortium name="WormBaseParasite"/>
        </authorList>
    </citation>
    <scope>IDENTIFICATION</scope>
</reference>
<evidence type="ECO:0000313" key="2">
    <source>
        <dbReference type="WBParaSite" id="jg7953"/>
    </source>
</evidence>
<proteinExistence type="predicted"/>
<protein>
    <submittedName>
        <fullName evidence="2">Uncharacterized protein</fullName>
    </submittedName>
</protein>
<dbReference type="AlphaFoldDB" id="A0A915EP14"/>